<dbReference type="Pfam" id="PF12389">
    <property type="entry name" value="Peptidase_M73"/>
    <property type="match status" value="1"/>
</dbReference>
<protein>
    <recommendedName>
        <fullName evidence="4">Alternate signal-mediated exported protein</fullName>
    </recommendedName>
</protein>
<dbReference type="RefSeq" id="WP_207674828.1">
    <property type="nucleotide sequence ID" value="NZ_JAFREM010000028.1"/>
</dbReference>
<feature type="chain" id="PRO_5046346347" description="Alternate signal-mediated exported protein" evidence="1">
    <location>
        <begin position="30"/>
        <end position="414"/>
    </location>
</feature>
<feature type="signal peptide" evidence="1">
    <location>
        <begin position="1"/>
        <end position="29"/>
    </location>
</feature>
<proteinExistence type="predicted"/>
<evidence type="ECO:0000313" key="2">
    <source>
        <dbReference type="EMBL" id="MBO1307836.1"/>
    </source>
</evidence>
<keyword evidence="3" id="KW-1185">Reference proteome</keyword>
<evidence type="ECO:0008006" key="4">
    <source>
        <dbReference type="Google" id="ProtNLM"/>
    </source>
</evidence>
<dbReference type="InterPro" id="IPR022121">
    <property type="entry name" value="Peptidase_M73_camelysin"/>
</dbReference>
<dbReference type="EMBL" id="JAFREM010000028">
    <property type="protein sequence ID" value="MBO1307836.1"/>
    <property type="molecule type" value="Genomic_DNA"/>
</dbReference>
<sequence>MKTNKGKKKKLLALSAVLAMIAALSGTFAWFTEQDQRINRITSASAVTDGTVYVDEVFDPKPISPGGEVTKEVKVTNDGNFPVFVRLSYEEVFTYLTSKGVVTKDTTPFTTPATPAITNDIPINFNGNKYKTDASYTDVTSKTTLAGGGALPANVKVYVSGSITHNVTNNETVRSFDPQVFNEYEPGKFQKMDKKIVVTSAPVVGDPVANWTFEASDLAYHTYKGGHSYQAASWAKSALPSQLGGATDYAVLGGEGQQHGVDFNYTTGVIGTLPAAAPGTGNEIPTVATPQGDVKADKAAVSKNAIQIKYGTDIVAATGLTGDAAKDKWVYNESDGWFYYTSPVKSKTSTKDLLKSLKFANDMGVEYDLSTFDLIVKLEVVEAQKDAMKEAWKMDVDNGTSKTIADYILAQPLQ</sequence>
<keyword evidence="1" id="KW-0732">Signal</keyword>
<comment type="caution">
    <text evidence="2">The sequence shown here is derived from an EMBL/GenBank/DDBJ whole genome shotgun (WGS) entry which is preliminary data.</text>
</comment>
<organism evidence="2 3">
    <name type="scientific">Candidatus Enterococcus moelleringii</name>
    <dbReference type="NCBI Taxonomy" id="2815325"/>
    <lineage>
        <taxon>Bacteria</taxon>
        <taxon>Bacillati</taxon>
        <taxon>Bacillota</taxon>
        <taxon>Bacilli</taxon>
        <taxon>Lactobacillales</taxon>
        <taxon>Enterococcaceae</taxon>
        <taxon>Enterococcus</taxon>
    </lineage>
</organism>
<evidence type="ECO:0000313" key="3">
    <source>
        <dbReference type="Proteomes" id="UP000664601"/>
    </source>
</evidence>
<dbReference type="Proteomes" id="UP000664601">
    <property type="component" value="Unassembled WGS sequence"/>
</dbReference>
<name>A0ABS3LDX7_9ENTE</name>
<reference evidence="2 3" key="1">
    <citation type="submission" date="2021-03" db="EMBL/GenBank/DDBJ databases">
        <title>Enterococcal diversity collection.</title>
        <authorList>
            <person name="Gilmore M.S."/>
            <person name="Schwartzman J."/>
            <person name="Van Tyne D."/>
            <person name="Martin M."/>
            <person name="Earl A.M."/>
            <person name="Manson A.L."/>
            <person name="Straub T."/>
            <person name="Salamzade R."/>
            <person name="Saavedra J."/>
            <person name="Lebreton F."/>
            <person name="Prichula J."/>
            <person name="Schaufler K."/>
            <person name="Gaca A."/>
            <person name="Sgardioli B."/>
            <person name="Wagenaar J."/>
            <person name="Strong T."/>
        </authorList>
    </citation>
    <scope>NUCLEOTIDE SEQUENCE [LARGE SCALE GENOMIC DNA]</scope>
    <source>
        <strain evidence="2 3">669A</strain>
    </source>
</reference>
<gene>
    <name evidence="2" type="ORF">JZO70_16800</name>
</gene>
<accession>A0ABS3LDX7</accession>
<evidence type="ECO:0000256" key="1">
    <source>
        <dbReference type="SAM" id="SignalP"/>
    </source>
</evidence>